<dbReference type="InterPro" id="IPR000683">
    <property type="entry name" value="Gfo/Idh/MocA-like_OxRdtase_N"/>
</dbReference>
<dbReference type="InterPro" id="IPR036291">
    <property type="entry name" value="NAD(P)-bd_dom_sf"/>
</dbReference>
<dbReference type="GO" id="GO:0000166">
    <property type="term" value="F:nucleotide binding"/>
    <property type="evidence" value="ECO:0007669"/>
    <property type="project" value="InterPro"/>
</dbReference>
<dbReference type="SUPFAM" id="SSF51735">
    <property type="entry name" value="NAD(P)-binding Rossmann-fold domains"/>
    <property type="match status" value="1"/>
</dbReference>
<feature type="domain" description="Gfo/Idh/MocA-like oxidoreductase C-terminal" evidence="2">
    <location>
        <begin position="147"/>
        <end position="435"/>
    </location>
</feature>
<feature type="domain" description="Gfo/Idh/MocA-like oxidoreductase N-terminal" evidence="1">
    <location>
        <begin position="8"/>
        <end position="134"/>
    </location>
</feature>
<evidence type="ECO:0000259" key="2">
    <source>
        <dbReference type="Pfam" id="PF02894"/>
    </source>
</evidence>
<dbReference type="Gene3D" id="3.30.360.10">
    <property type="entry name" value="Dihydrodipicolinate Reductase, domain 2"/>
    <property type="match status" value="1"/>
</dbReference>
<dbReference type="OrthoDB" id="408743at2759"/>
<evidence type="ECO:0000313" key="4">
    <source>
        <dbReference type="Proteomes" id="UP000076881"/>
    </source>
</evidence>
<dbReference type="Gene3D" id="3.40.50.720">
    <property type="entry name" value="NAD(P)-binding Rossmann-like Domain"/>
    <property type="match status" value="1"/>
</dbReference>
<evidence type="ECO:0000259" key="1">
    <source>
        <dbReference type="Pfam" id="PF01408"/>
    </source>
</evidence>
<accession>A0A168HP75</accession>
<dbReference type="SUPFAM" id="SSF55347">
    <property type="entry name" value="Glyceraldehyde-3-phosphate dehydrogenase-like, C-terminal domain"/>
    <property type="match status" value="1"/>
</dbReference>
<dbReference type="Pfam" id="PF02894">
    <property type="entry name" value="GFO_IDH_MocA_C"/>
    <property type="match status" value="1"/>
</dbReference>
<comment type="caution">
    <text evidence="3">The sequence shown here is derived from an EMBL/GenBank/DDBJ whole genome shotgun (WGS) entry which is preliminary data.</text>
</comment>
<keyword evidence="4" id="KW-1185">Reference proteome</keyword>
<proteinExistence type="predicted"/>
<dbReference type="STRING" id="1081108.A0A168HP75"/>
<name>A0A168HP75_CORDF</name>
<organism evidence="3 4">
    <name type="scientific">Akanthomyces lecanii RCEF 1005</name>
    <dbReference type="NCBI Taxonomy" id="1081108"/>
    <lineage>
        <taxon>Eukaryota</taxon>
        <taxon>Fungi</taxon>
        <taxon>Dikarya</taxon>
        <taxon>Ascomycota</taxon>
        <taxon>Pezizomycotina</taxon>
        <taxon>Sordariomycetes</taxon>
        <taxon>Hypocreomycetidae</taxon>
        <taxon>Hypocreales</taxon>
        <taxon>Cordycipitaceae</taxon>
        <taxon>Akanthomyces</taxon>
        <taxon>Cordyceps confragosa</taxon>
    </lineage>
</organism>
<dbReference type="Pfam" id="PF01408">
    <property type="entry name" value="GFO_IDH_MocA"/>
    <property type="match status" value="1"/>
</dbReference>
<dbReference type="PANTHER" id="PTHR43377:SF2">
    <property type="entry name" value="BINDING ROSSMANN FOLD OXIDOREDUCTASE, PUTATIVE (AFU_ORTHOLOGUE AFUA_4G00560)-RELATED"/>
    <property type="match status" value="1"/>
</dbReference>
<reference evidence="3 4" key="1">
    <citation type="journal article" date="2016" name="Genome Biol. Evol.">
        <title>Divergent and convergent evolution of fungal pathogenicity.</title>
        <authorList>
            <person name="Shang Y."/>
            <person name="Xiao G."/>
            <person name="Zheng P."/>
            <person name="Cen K."/>
            <person name="Zhan S."/>
            <person name="Wang C."/>
        </authorList>
    </citation>
    <scope>NUCLEOTIDE SEQUENCE [LARGE SCALE GENOMIC DNA]</scope>
    <source>
        <strain evidence="3 4">RCEF 1005</strain>
    </source>
</reference>
<evidence type="ECO:0000313" key="3">
    <source>
        <dbReference type="EMBL" id="OAA78041.1"/>
    </source>
</evidence>
<dbReference type="InterPro" id="IPR004104">
    <property type="entry name" value="Gfo/Idh/MocA-like_OxRdtase_C"/>
</dbReference>
<dbReference type="InterPro" id="IPR051450">
    <property type="entry name" value="Gfo/Idh/MocA_Oxidoreductases"/>
</dbReference>
<dbReference type="PANTHER" id="PTHR43377">
    <property type="entry name" value="BILIVERDIN REDUCTASE A"/>
    <property type="match status" value="1"/>
</dbReference>
<dbReference type="EMBL" id="AZHF01000003">
    <property type="protein sequence ID" value="OAA78041.1"/>
    <property type="molecule type" value="Genomic_DNA"/>
</dbReference>
<protein>
    <submittedName>
        <fullName evidence="3">NAD(P)-binding domain protein</fullName>
    </submittedName>
</protein>
<dbReference type="AlphaFoldDB" id="A0A168HP75"/>
<sequence>MSEAIVKRYVIVGMGVRSAFYYQAIINDFKDTAKVVGICDTNQTRMNAANDRMVELGAEKVTTYKAEDFDTMVQEQKADVVIVTTIDRVHHQYCIRAMELGCDAITEKPMTIDEEKLQQMIDAEKRTGKQVRVLFNYRYAPHHTKVRELIASGVIGEVATVHMDWILDCAHGSDFMRRWHREKENSGGIQMHKSIHHYDLVHFWLGTEPELVYCLGGLKFYGRENAERRGEKNLGERYLDNEDAKNDPFAIHIDKNAQLKKLYLEAEHEDGYIRDRNCFAEGITIEDSLSMIIKYTNGAVMTYNTYAYAPWEGYRCTFNGSKGRIEVNVVESGYSAGGEPVTSYDLTDLEKNYIQGGVEKTSIVVYPLFEKPYMVDTEKGQGGHGGGDPVLLEDVLVGSKTDEFKRAAYIRDGGNAVLIGVGANKSMKTGLPVMVQELVKW</sequence>
<gene>
    <name evidence="3" type="ORF">LEL_04864</name>
</gene>
<dbReference type="Proteomes" id="UP000076881">
    <property type="component" value="Unassembled WGS sequence"/>
</dbReference>